<dbReference type="Proteomes" id="UP000325440">
    <property type="component" value="Unassembled WGS sequence"/>
</dbReference>
<name>A0A5E4MGJ0_9HEMI</name>
<accession>A0A5E4MGJ0</accession>
<evidence type="ECO:0000256" key="1">
    <source>
        <dbReference type="SAM" id="Coils"/>
    </source>
</evidence>
<dbReference type="OrthoDB" id="6598359at2759"/>
<dbReference type="AlphaFoldDB" id="A0A5E4MGJ0"/>
<dbReference type="EMBL" id="CABPRJ010000480">
    <property type="protein sequence ID" value="VVC28421.1"/>
    <property type="molecule type" value="Genomic_DNA"/>
</dbReference>
<organism evidence="2 3">
    <name type="scientific">Cinara cedri</name>
    <dbReference type="NCBI Taxonomy" id="506608"/>
    <lineage>
        <taxon>Eukaryota</taxon>
        <taxon>Metazoa</taxon>
        <taxon>Ecdysozoa</taxon>
        <taxon>Arthropoda</taxon>
        <taxon>Hexapoda</taxon>
        <taxon>Insecta</taxon>
        <taxon>Pterygota</taxon>
        <taxon>Neoptera</taxon>
        <taxon>Paraneoptera</taxon>
        <taxon>Hemiptera</taxon>
        <taxon>Sternorrhyncha</taxon>
        <taxon>Aphidomorpha</taxon>
        <taxon>Aphidoidea</taxon>
        <taxon>Aphididae</taxon>
        <taxon>Lachninae</taxon>
        <taxon>Cinara</taxon>
    </lineage>
</organism>
<evidence type="ECO:0000313" key="3">
    <source>
        <dbReference type="Proteomes" id="UP000325440"/>
    </source>
</evidence>
<reference evidence="2 3" key="1">
    <citation type="submission" date="2019-08" db="EMBL/GenBank/DDBJ databases">
        <authorList>
            <person name="Alioto T."/>
            <person name="Alioto T."/>
            <person name="Gomez Garrido J."/>
        </authorList>
    </citation>
    <scope>NUCLEOTIDE SEQUENCE [LARGE SCALE GENOMIC DNA]</scope>
</reference>
<sequence length="216" mass="25637">MLLSVDDEIKKKTGVLMQCYDEFKSILQLTKEKYDQAETENNNVVIEYHNKLKELNDKCNENKILQETISELKSLTETNEKIEQEIESLNEVYEKNISEIHRFEEEKSNNSQISFSKPPLNLDLDDEFLGFDSVTVSQSLVKRRCVWEEIKLNLVRHLDELESDMMRMGNRVKRPVRFPNNTTYRCNYSKSHLKNKLSIQQLFNIWSKLIEWTQHG</sequence>
<keyword evidence="3" id="KW-1185">Reference proteome</keyword>
<keyword evidence="1" id="KW-0175">Coiled coil</keyword>
<protein>
    <submittedName>
        <fullName evidence="2">Uncharacterized protein</fullName>
    </submittedName>
</protein>
<proteinExistence type="predicted"/>
<evidence type="ECO:0000313" key="2">
    <source>
        <dbReference type="EMBL" id="VVC28421.1"/>
    </source>
</evidence>
<feature type="coiled-coil region" evidence="1">
    <location>
        <begin position="20"/>
        <end position="106"/>
    </location>
</feature>
<gene>
    <name evidence="2" type="ORF">CINCED_3A001097</name>
</gene>